<protein>
    <submittedName>
        <fullName evidence="1">Uncharacterized protein</fullName>
    </submittedName>
</protein>
<sequence length="85" mass="9885">MNFNSYVDLFSYIVTTKPISIRKAYENAKALVDDMHVVQSVGKVKNGFKADELENDKLAVLRMRNQCNHHILIVRKCSIKIKRLY</sequence>
<proteinExistence type="predicted"/>
<name>A0A401UUB8_9CLOT</name>
<comment type="caution">
    <text evidence="1">The sequence shown here is derived from an EMBL/GenBank/DDBJ whole genome shotgun (WGS) entry which is preliminary data.</text>
</comment>
<dbReference type="EMBL" id="BHYK01000062">
    <property type="protein sequence ID" value="GCD13137.1"/>
    <property type="molecule type" value="Genomic_DNA"/>
</dbReference>
<reference evidence="1 2" key="1">
    <citation type="submission" date="2018-11" db="EMBL/GenBank/DDBJ databases">
        <title>Genome sequencing and assembly of Clostridium tagluense strain A121.</title>
        <authorList>
            <person name="Murakami T."/>
            <person name="Segawa T."/>
            <person name="Shcherbakova V.A."/>
            <person name="Mori H."/>
            <person name="Yoshimura Y."/>
        </authorList>
    </citation>
    <scope>NUCLEOTIDE SEQUENCE [LARGE SCALE GENOMIC DNA]</scope>
    <source>
        <strain evidence="1 2">A121</strain>
    </source>
</reference>
<evidence type="ECO:0000313" key="1">
    <source>
        <dbReference type="EMBL" id="GCD13137.1"/>
    </source>
</evidence>
<gene>
    <name evidence="1" type="ORF">Ctaglu_47600</name>
</gene>
<evidence type="ECO:0000313" key="2">
    <source>
        <dbReference type="Proteomes" id="UP000287872"/>
    </source>
</evidence>
<dbReference type="Proteomes" id="UP000287872">
    <property type="component" value="Unassembled WGS sequence"/>
</dbReference>
<organism evidence="1 2">
    <name type="scientific">Clostridium tagluense</name>
    <dbReference type="NCBI Taxonomy" id="360422"/>
    <lineage>
        <taxon>Bacteria</taxon>
        <taxon>Bacillati</taxon>
        <taxon>Bacillota</taxon>
        <taxon>Clostridia</taxon>
        <taxon>Eubacteriales</taxon>
        <taxon>Clostridiaceae</taxon>
        <taxon>Clostridium</taxon>
    </lineage>
</organism>
<keyword evidence="2" id="KW-1185">Reference proteome</keyword>
<accession>A0A401UUB8</accession>
<dbReference type="AlphaFoldDB" id="A0A401UUB8"/>